<dbReference type="PANTHER" id="PTHR21485">
    <property type="entry name" value="HAD SUPERFAMILY MEMBERS CMAS AND KDSC"/>
    <property type="match status" value="1"/>
</dbReference>
<dbReference type="GO" id="GO:0008781">
    <property type="term" value="F:N-acylneuraminate cytidylyltransferase activity"/>
    <property type="evidence" value="ECO:0007669"/>
    <property type="project" value="TreeGrafter"/>
</dbReference>
<keyword evidence="1" id="KW-0808">Transferase</keyword>
<dbReference type="Proteomes" id="UP000229383">
    <property type="component" value="Unassembled WGS sequence"/>
</dbReference>
<proteinExistence type="predicted"/>
<dbReference type="Gene3D" id="3.90.550.10">
    <property type="entry name" value="Spore Coat Polysaccharide Biosynthesis Protein SpsA, Chain A"/>
    <property type="match status" value="1"/>
</dbReference>
<dbReference type="SUPFAM" id="SSF53448">
    <property type="entry name" value="Nucleotide-diphospho-sugar transferases"/>
    <property type="match status" value="1"/>
</dbReference>
<name>A0A2H0TFT0_9BACT</name>
<dbReference type="PANTHER" id="PTHR21485:SF6">
    <property type="entry name" value="N-ACYLNEURAMINATE CYTIDYLYLTRANSFERASE-RELATED"/>
    <property type="match status" value="1"/>
</dbReference>
<organism evidence="1 2">
    <name type="scientific">Candidatus Niyogibacteria bacterium CG10_big_fil_rev_8_21_14_0_10_42_19</name>
    <dbReference type="NCBI Taxonomy" id="1974725"/>
    <lineage>
        <taxon>Bacteria</taxon>
        <taxon>Candidatus Niyogiibacteriota</taxon>
    </lineage>
</organism>
<dbReference type="AlphaFoldDB" id="A0A2H0TFT0"/>
<evidence type="ECO:0000313" key="1">
    <source>
        <dbReference type="EMBL" id="PIR70392.1"/>
    </source>
</evidence>
<sequence length="245" mass="27644">METSKIKVLGIVGARSGSKGIHDKNIRPLLGKPLMAWVIEAAKKSKYISRLIISTDSKEYTDIAKKHGAEAPFLRPEEISGDEASDIDYLTHAVSWLEQNEGWKPDIILRLPPTSPLCKTESIDACVELLLNDPDATSSRTIIEAPKHPYKLWKIEDDHLLPFIPKEQTGFDEPSNMARQLFPPAYAHVDVIAVRYDTLMKDLLLTGKKVRYHKIPKTDAVDIDNEIDFMLAEFLLKRRLNGSIT</sequence>
<dbReference type="CDD" id="cd02513">
    <property type="entry name" value="CMP-NeuAc_Synthase"/>
    <property type="match status" value="1"/>
</dbReference>
<reference evidence="2" key="1">
    <citation type="submission" date="2017-09" db="EMBL/GenBank/DDBJ databases">
        <title>Depth-based differentiation of microbial function through sediment-hosted aquifers and enrichment of novel symbionts in the deep terrestrial subsurface.</title>
        <authorList>
            <person name="Probst A.J."/>
            <person name="Ladd B."/>
            <person name="Jarett J.K."/>
            <person name="Geller-Mcgrath D.E."/>
            <person name="Sieber C.M.K."/>
            <person name="Emerson J.B."/>
            <person name="Anantharaman K."/>
            <person name="Thomas B.C."/>
            <person name="Malmstrom R."/>
            <person name="Stieglmeier M."/>
            <person name="Klingl A."/>
            <person name="Woyke T."/>
            <person name="Ryan C.M."/>
            <person name="Banfield J.F."/>
        </authorList>
    </citation>
    <scope>NUCLEOTIDE SEQUENCE [LARGE SCALE GENOMIC DNA]</scope>
</reference>
<protein>
    <submittedName>
        <fullName evidence="1">Acylneuraminate cytidylyltransferase</fullName>
    </submittedName>
</protein>
<dbReference type="Pfam" id="PF02348">
    <property type="entry name" value="CTP_transf_3"/>
    <property type="match status" value="1"/>
</dbReference>
<dbReference type="InterPro" id="IPR050793">
    <property type="entry name" value="CMP-NeuNAc_synthase"/>
</dbReference>
<evidence type="ECO:0000313" key="2">
    <source>
        <dbReference type="Proteomes" id="UP000229383"/>
    </source>
</evidence>
<comment type="caution">
    <text evidence="1">The sequence shown here is derived from an EMBL/GenBank/DDBJ whole genome shotgun (WGS) entry which is preliminary data.</text>
</comment>
<keyword evidence="1" id="KW-0548">Nucleotidyltransferase</keyword>
<dbReference type="EMBL" id="PFCN01000020">
    <property type="protein sequence ID" value="PIR70392.1"/>
    <property type="molecule type" value="Genomic_DNA"/>
</dbReference>
<dbReference type="InterPro" id="IPR003329">
    <property type="entry name" value="Cytidylyl_trans"/>
</dbReference>
<gene>
    <name evidence="1" type="ORF">COU46_01740</name>
</gene>
<accession>A0A2H0TFT0</accession>
<dbReference type="InterPro" id="IPR029044">
    <property type="entry name" value="Nucleotide-diphossugar_trans"/>
</dbReference>